<evidence type="ECO:0000256" key="6">
    <source>
        <dbReference type="ARBA" id="ARBA00023015"/>
    </source>
</evidence>
<dbReference type="Pfam" id="PF00096">
    <property type="entry name" value="zf-C2H2"/>
    <property type="match status" value="2"/>
</dbReference>
<keyword evidence="2" id="KW-0479">Metal-binding</keyword>
<dbReference type="PROSITE" id="PS50157">
    <property type="entry name" value="ZINC_FINGER_C2H2_2"/>
    <property type="match status" value="4"/>
</dbReference>
<feature type="region of interest" description="Disordered" evidence="11">
    <location>
        <begin position="307"/>
        <end position="340"/>
    </location>
</feature>
<keyword evidence="8" id="KW-0804">Transcription</keyword>
<sequence length="571" mass="65895">MSQSPPPSREVCEEEQKIRIDYRRRRNAKFKRKPVHGLCLFCNLKFPRDHKLRFRRGEASDDVKSKFKRTFAYLASELGVQIDANNHNTEFSFISDNVPLCYKCGVLLDQVNFLFLKLQSAKIQLNSLVKKIRDLVVNSRSSITKIYTEEDAENESHFNAFRRQVEVKGQAAHPCDLKISLPDIKLARLDPLEVERHCRRERIEIASSEELQIDEFNLSCFVEDDIHFVDHFGSMDDDEDVKPEVSGVAAYDIPRLVSVTSVIENEEILTTHVHEGSPVIQVSDIIEPTPQIAQEVTLSITLLESSSETPPVLSHPTASSSNIPTSIAPEQRKKRQRTIYPKSDDENSCKLCNIYYKHQKPLAEHYQQVHPGLFPRKCSEPGCDYGTFFPNGIRKHFILKHASDMEKELKKTLSCDQCGKKFFARKNLAYHIRMHTGERPFICEKCQKGFRSQQAMEVHIFRIHENVRNFACPHCTWKFKDHVSLRGHIAIHTGEKNHVCHICGAKKIHKHALKSHWQVHMKKGDWVEPPDFNKRRGGWVRKSRKQPQPETSLQTLPITPNNQPTSEELDQ</sequence>
<evidence type="ECO:0000313" key="13">
    <source>
        <dbReference type="EMBL" id="OXA56901.1"/>
    </source>
</evidence>
<feature type="compositionally biased region" description="Polar residues" evidence="11">
    <location>
        <begin position="546"/>
        <end position="571"/>
    </location>
</feature>
<dbReference type="InterPro" id="IPR036236">
    <property type="entry name" value="Znf_C2H2_sf"/>
</dbReference>
<dbReference type="GO" id="GO:0008270">
    <property type="term" value="F:zinc ion binding"/>
    <property type="evidence" value="ECO:0007669"/>
    <property type="project" value="UniProtKB-KW"/>
</dbReference>
<dbReference type="EMBL" id="LNIX01000003">
    <property type="protein sequence ID" value="OXA56901.1"/>
    <property type="molecule type" value="Genomic_DNA"/>
</dbReference>
<evidence type="ECO:0000256" key="5">
    <source>
        <dbReference type="ARBA" id="ARBA00022833"/>
    </source>
</evidence>
<evidence type="ECO:0000313" key="14">
    <source>
        <dbReference type="Proteomes" id="UP000198287"/>
    </source>
</evidence>
<evidence type="ECO:0000256" key="9">
    <source>
        <dbReference type="ARBA" id="ARBA00023242"/>
    </source>
</evidence>
<dbReference type="AlphaFoldDB" id="A0A226EJH1"/>
<dbReference type="OMA" id="AENESHF"/>
<evidence type="ECO:0000256" key="10">
    <source>
        <dbReference type="PROSITE-ProRule" id="PRU00042"/>
    </source>
</evidence>
<dbReference type="FunFam" id="3.30.160.60:FF:000100">
    <property type="entry name" value="Zinc finger 45-like"/>
    <property type="match status" value="1"/>
</dbReference>
<keyword evidence="3" id="KW-0677">Repeat</keyword>
<dbReference type="PANTHER" id="PTHR24379:SF121">
    <property type="entry name" value="C2H2-TYPE DOMAIN-CONTAINING PROTEIN"/>
    <property type="match status" value="1"/>
</dbReference>
<dbReference type="FunFam" id="3.30.160.60:FF:000965">
    <property type="entry name" value="Neurotrophin receptor-interacting factor homolog"/>
    <property type="match status" value="1"/>
</dbReference>
<keyword evidence="7" id="KW-0238">DNA-binding</keyword>
<comment type="subcellular location">
    <subcellularLocation>
        <location evidence="1">Nucleus</location>
    </subcellularLocation>
</comment>
<evidence type="ECO:0000256" key="7">
    <source>
        <dbReference type="ARBA" id="ARBA00023125"/>
    </source>
</evidence>
<keyword evidence="9" id="KW-0539">Nucleus</keyword>
<evidence type="ECO:0000256" key="3">
    <source>
        <dbReference type="ARBA" id="ARBA00022737"/>
    </source>
</evidence>
<feature type="domain" description="C2H2-type" evidence="12">
    <location>
        <begin position="413"/>
        <end position="440"/>
    </location>
</feature>
<evidence type="ECO:0000256" key="8">
    <source>
        <dbReference type="ARBA" id="ARBA00023163"/>
    </source>
</evidence>
<evidence type="ECO:0000256" key="11">
    <source>
        <dbReference type="SAM" id="MobiDB-lite"/>
    </source>
</evidence>
<dbReference type="OrthoDB" id="6105938at2759"/>
<feature type="domain" description="C2H2-type" evidence="12">
    <location>
        <begin position="470"/>
        <end position="497"/>
    </location>
</feature>
<keyword evidence="14" id="KW-1185">Reference proteome</keyword>
<comment type="caution">
    <text evidence="13">The sequence shown here is derived from an EMBL/GenBank/DDBJ whole genome shotgun (WGS) entry which is preliminary data.</text>
</comment>
<evidence type="ECO:0000256" key="1">
    <source>
        <dbReference type="ARBA" id="ARBA00004123"/>
    </source>
</evidence>
<feature type="domain" description="C2H2-type" evidence="12">
    <location>
        <begin position="441"/>
        <end position="469"/>
    </location>
</feature>
<dbReference type="Proteomes" id="UP000198287">
    <property type="component" value="Unassembled WGS sequence"/>
</dbReference>
<dbReference type="Gene3D" id="3.30.160.60">
    <property type="entry name" value="Classic Zinc Finger"/>
    <property type="match status" value="4"/>
</dbReference>
<accession>A0A226EJH1</accession>
<evidence type="ECO:0000256" key="2">
    <source>
        <dbReference type="ARBA" id="ARBA00022723"/>
    </source>
</evidence>
<reference evidence="13 14" key="1">
    <citation type="submission" date="2015-12" db="EMBL/GenBank/DDBJ databases">
        <title>The genome of Folsomia candida.</title>
        <authorList>
            <person name="Faddeeva A."/>
            <person name="Derks M.F."/>
            <person name="Anvar Y."/>
            <person name="Smit S."/>
            <person name="Van Straalen N."/>
            <person name="Roelofs D."/>
        </authorList>
    </citation>
    <scope>NUCLEOTIDE SEQUENCE [LARGE SCALE GENOMIC DNA]</scope>
    <source>
        <strain evidence="13 14">VU population</strain>
        <tissue evidence="13">Whole body</tissue>
    </source>
</reference>
<organism evidence="13 14">
    <name type="scientific">Folsomia candida</name>
    <name type="common">Springtail</name>
    <dbReference type="NCBI Taxonomy" id="158441"/>
    <lineage>
        <taxon>Eukaryota</taxon>
        <taxon>Metazoa</taxon>
        <taxon>Ecdysozoa</taxon>
        <taxon>Arthropoda</taxon>
        <taxon>Hexapoda</taxon>
        <taxon>Collembola</taxon>
        <taxon>Entomobryomorpha</taxon>
        <taxon>Isotomoidea</taxon>
        <taxon>Isotomidae</taxon>
        <taxon>Proisotominae</taxon>
        <taxon>Folsomia</taxon>
    </lineage>
</organism>
<gene>
    <name evidence="13" type="ORF">Fcan01_06692</name>
</gene>
<keyword evidence="6" id="KW-0805">Transcription regulation</keyword>
<dbReference type="PROSITE" id="PS00028">
    <property type="entry name" value="ZINC_FINGER_C2H2_1"/>
    <property type="match status" value="4"/>
</dbReference>
<keyword evidence="4 10" id="KW-0863">Zinc-finger</keyword>
<proteinExistence type="predicted"/>
<evidence type="ECO:0000259" key="12">
    <source>
        <dbReference type="PROSITE" id="PS50157"/>
    </source>
</evidence>
<dbReference type="GO" id="GO:0003677">
    <property type="term" value="F:DNA binding"/>
    <property type="evidence" value="ECO:0007669"/>
    <property type="project" value="UniProtKB-KW"/>
</dbReference>
<feature type="region of interest" description="Disordered" evidence="11">
    <location>
        <begin position="525"/>
        <end position="571"/>
    </location>
</feature>
<dbReference type="SMART" id="SM00355">
    <property type="entry name" value="ZnF_C2H2"/>
    <property type="match status" value="6"/>
</dbReference>
<evidence type="ECO:0000256" key="4">
    <source>
        <dbReference type="ARBA" id="ARBA00022771"/>
    </source>
</evidence>
<feature type="domain" description="C2H2-type" evidence="12">
    <location>
        <begin position="347"/>
        <end position="375"/>
    </location>
</feature>
<dbReference type="GO" id="GO:0005634">
    <property type="term" value="C:nucleus"/>
    <property type="evidence" value="ECO:0007669"/>
    <property type="project" value="UniProtKB-SubCell"/>
</dbReference>
<dbReference type="InterPro" id="IPR013087">
    <property type="entry name" value="Znf_C2H2_type"/>
</dbReference>
<feature type="compositionally biased region" description="Basic residues" evidence="11">
    <location>
        <begin position="535"/>
        <end position="545"/>
    </location>
</feature>
<dbReference type="SUPFAM" id="SSF57667">
    <property type="entry name" value="beta-beta-alpha zinc fingers"/>
    <property type="match status" value="3"/>
</dbReference>
<dbReference type="PANTHER" id="PTHR24379">
    <property type="entry name" value="KRAB AND ZINC FINGER DOMAIN-CONTAINING"/>
    <property type="match status" value="1"/>
</dbReference>
<feature type="compositionally biased region" description="Polar residues" evidence="11">
    <location>
        <begin position="316"/>
        <end position="325"/>
    </location>
</feature>
<keyword evidence="5" id="KW-0862">Zinc</keyword>
<protein>
    <submittedName>
        <fullName evidence="13">GDNF-inducible zinc finger protein 1</fullName>
    </submittedName>
</protein>
<feature type="compositionally biased region" description="Basic and acidic residues" evidence="11">
    <location>
        <begin position="525"/>
        <end position="534"/>
    </location>
</feature>
<name>A0A226EJH1_FOLCA</name>